<name>A0A915JHQ6_ROMCU</name>
<dbReference type="WBParaSite" id="nRc.2.0.1.t25636-RA">
    <property type="protein sequence ID" value="nRc.2.0.1.t25636-RA"/>
    <property type="gene ID" value="nRc.2.0.1.g25636"/>
</dbReference>
<evidence type="ECO:0000313" key="3">
    <source>
        <dbReference type="WBParaSite" id="nRc.2.0.1.t25636-RA"/>
    </source>
</evidence>
<keyword evidence="2" id="KW-1185">Reference proteome</keyword>
<evidence type="ECO:0000313" key="2">
    <source>
        <dbReference type="Proteomes" id="UP000887565"/>
    </source>
</evidence>
<feature type="compositionally biased region" description="Polar residues" evidence="1">
    <location>
        <begin position="140"/>
        <end position="150"/>
    </location>
</feature>
<accession>A0A915JHQ6</accession>
<feature type="region of interest" description="Disordered" evidence="1">
    <location>
        <begin position="116"/>
        <end position="150"/>
    </location>
</feature>
<proteinExistence type="predicted"/>
<protein>
    <submittedName>
        <fullName evidence="3">Uncharacterized protein</fullName>
    </submittedName>
</protein>
<dbReference type="AlphaFoldDB" id="A0A915JHQ6"/>
<reference evidence="3" key="1">
    <citation type="submission" date="2022-11" db="UniProtKB">
        <authorList>
            <consortium name="WormBaseParasite"/>
        </authorList>
    </citation>
    <scope>IDENTIFICATION</scope>
</reference>
<evidence type="ECO:0000256" key="1">
    <source>
        <dbReference type="SAM" id="MobiDB-lite"/>
    </source>
</evidence>
<sequence>MPTLPDQEVYPFPDTSASLYATTIYLTKSEAKALPGMTTKLIPKNLINVQLLLLTSPVLETRYMVYTVGIPVRGHTGWGGDWIFGNIHNDLTTTYSTVSRTRTELVPTLRSLNGAKFDTNPTDGKVSAVGSQDDRKATSMVMNGKNSPAATTAQPIAEDLSVNLMNPWFTVKQCQSTCLQEIDKNPMPETYQIVAKFMNMFGKTGISGMHKFLPTMQKKERRVDALFVKSL</sequence>
<organism evidence="2 3">
    <name type="scientific">Romanomermis culicivorax</name>
    <name type="common">Nematode worm</name>
    <dbReference type="NCBI Taxonomy" id="13658"/>
    <lineage>
        <taxon>Eukaryota</taxon>
        <taxon>Metazoa</taxon>
        <taxon>Ecdysozoa</taxon>
        <taxon>Nematoda</taxon>
        <taxon>Enoplea</taxon>
        <taxon>Dorylaimia</taxon>
        <taxon>Mermithida</taxon>
        <taxon>Mermithoidea</taxon>
        <taxon>Mermithidae</taxon>
        <taxon>Romanomermis</taxon>
    </lineage>
</organism>
<dbReference type="Proteomes" id="UP000887565">
    <property type="component" value="Unplaced"/>
</dbReference>